<dbReference type="InterPro" id="IPR045275">
    <property type="entry name" value="MscS_archaea/bacteria_type"/>
</dbReference>
<dbReference type="GO" id="GO:0008381">
    <property type="term" value="F:mechanosensitive monoatomic ion channel activity"/>
    <property type="evidence" value="ECO:0007669"/>
    <property type="project" value="InterPro"/>
</dbReference>
<dbReference type="Pfam" id="PF00924">
    <property type="entry name" value="MS_channel_2nd"/>
    <property type="match status" value="1"/>
</dbReference>
<evidence type="ECO:0000256" key="1">
    <source>
        <dbReference type="ARBA" id="ARBA00004651"/>
    </source>
</evidence>
<dbReference type="Proteomes" id="UP000319383">
    <property type="component" value="Chromosome"/>
</dbReference>
<dbReference type="InterPro" id="IPR011066">
    <property type="entry name" value="MscS_channel_C_sf"/>
</dbReference>
<dbReference type="InterPro" id="IPR006685">
    <property type="entry name" value="MscS_channel_2nd"/>
</dbReference>
<evidence type="ECO:0000259" key="10">
    <source>
        <dbReference type="PROSITE" id="PS50914"/>
    </source>
</evidence>
<accession>A0A517ZV57</accession>
<comment type="subcellular location">
    <subcellularLocation>
        <location evidence="1">Cell membrane</location>
        <topology evidence="1">Multi-pass membrane protein</topology>
    </subcellularLocation>
</comment>
<dbReference type="InterPro" id="IPR007055">
    <property type="entry name" value="BON_dom"/>
</dbReference>
<dbReference type="InterPro" id="IPR010920">
    <property type="entry name" value="LSM_dom_sf"/>
</dbReference>
<dbReference type="InterPro" id="IPR049278">
    <property type="entry name" value="MS_channel_C"/>
</dbReference>
<feature type="signal peptide" evidence="9">
    <location>
        <begin position="1"/>
        <end position="21"/>
    </location>
</feature>
<keyword evidence="5 8" id="KW-1133">Transmembrane helix</keyword>
<evidence type="ECO:0000313" key="11">
    <source>
        <dbReference type="EMBL" id="QDU46367.1"/>
    </source>
</evidence>
<dbReference type="KEGG" id="sdyn:Mal52_48860"/>
<evidence type="ECO:0000256" key="3">
    <source>
        <dbReference type="ARBA" id="ARBA00022475"/>
    </source>
</evidence>
<dbReference type="EMBL" id="CP036276">
    <property type="protein sequence ID" value="QDU46367.1"/>
    <property type="molecule type" value="Genomic_DNA"/>
</dbReference>
<feature type="region of interest" description="Disordered" evidence="7">
    <location>
        <begin position="417"/>
        <end position="490"/>
    </location>
</feature>
<evidence type="ECO:0000256" key="9">
    <source>
        <dbReference type="SAM" id="SignalP"/>
    </source>
</evidence>
<evidence type="ECO:0000256" key="2">
    <source>
        <dbReference type="ARBA" id="ARBA00008017"/>
    </source>
</evidence>
<keyword evidence="3" id="KW-1003">Cell membrane</keyword>
<evidence type="ECO:0000256" key="8">
    <source>
        <dbReference type="SAM" id="Phobius"/>
    </source>
</evidence>
<evidence type="ECO:0000256" key="6">
    <source>
        <dbReference type="ARBA" id="ARBA00023136"/>
    </source>
</evidence>
<feature type="domain" description="BON" evidence="10">
    <location>
        <begin position="62"/>
        <end position="128"/>
    </location>
</feature>
<feature type="chain" id="PRO_5022199496" evidence="9">
    <location>
        <begin position="22"/>
        <end position="490"/>
    </location>
</feature>
<dbReference type="InterPro" id="IPR023408">
    <property type="entry name" value="MscS_beta-dom_sf"/>
</dbReference>
<name>A0A517ZV57_9PLAN</name>
<keyword evidence="9" id="KW-0732">Signal</keyword>
<feature type="transmembrane region" description="Helical" evidence="8">
    <location>
        <begin position="218"/>
        <end position="237"/>
    </location>
</feature>
<reference evidence="11 12" key="1">
    <citation type="submission" date="2019-02" db="EMBL/GenBank/DDBJ databases">
        <title>Deep-cultivation of Planctomycetes and their phenomic and genomic characterization uncovers novel biology.</title>
        <authorList>
            <person name="Wiegand S."/>
            <person name="Jogler M."/>
            <person name="Boedeker C."/>
            <person name="Pinto D."/>
            <person name="Vollmers J."/>
            <person name="Rivas-Marin E."/>
            <person name="Kohn T."/>
            <person name="Peeters S.H."/>
            <person name="Heuer A."/>
            <person name="Rast P."/>
            <person name="Oberbeckmann S."/>
            <person name="Bunk B."/>
            <person name="Jeske O."/>
            <person name="Meyerdierks A."/>
            <person name="Storesund J.E."/>
            <person name="Kallscheuer N."/>
            <person name="Luecker S."/>
            <person name="Lage O.M."/>
            <person name="Pohl T."/>
            <person name="Merkel B.J."/>
            <person name="Hornburger P."/>
            <person name="Mueller R.-W."/>
            <person name="Bruemmer F."/>
            <person name="Labrenz M."/>
            <person name="Spormann A.M."/>
            <person name="Op den Camp H."/>
            <person name="Overmann J."/>
            <person name="Amann R."/>
            <person name="Jetten M.S.M."/>
            <person name="Mascher T."/>
            <person name="Medema M.H."/>
            <person name="Devos D.P."/>
            <person name="Kaster A.-K."/>
            <person name="Ovreas L."/>
            <person name="Rohde M."/>
            <person name="Galperin M.Y."/>
            <person name="Jogler C."/>
        </authorList>
    </citation>
    <scope>NUCLEOTIDE SEQUENCE [LARGE SCALE GENOMIC DNA]</scope>
    <source>
        <strain evidence="11 12">Mal52</strain>
    </source>
</reference>
<evidence type="ECO:0000313" key="12">
    <source>
        <dbReference type="Proteomes" id="UP000319383"/>
    </source>
</evidence>
<sequence length="490" mass="53579" precursor="true">MVNVLACVVAMIALSTHGLSAQETEAIDQAQPADPQPPVEEPQTDEATLATPDKVNVEQIVGDDAIEARLQRILEATEWFENPQVQVEDGIVFLAGSTQNEKYREWAGKVAGNTQDVVAVVNRVNVVTPSIWDMSPMWVVLKDLTRTTVQSIPLLIIAVLILGITWILLKLTVLIADKSVLKRVDNNLLREVARKALAIPVALVGLYLVLKVSGMTRLAMTVLGGTGLVGLVIGFAFRDIAENFLASILLSVQNPFRYGDLIEVAGYLGYVQRVNTRGTLLMTMEGNHVQIPNSTIYKETIKNYSANPNCRFDFGIGIGYDVPITRAQEAAMNILADHPAVLKDPEPQVLVEKLGAATVNLRVFAWVNAQKHSWIKVRSSLIRLVKSGFESQGFEMPDEQREVIFPNGVPILGAVTASQDDDPHKLPESRGNGQPQRLVATESEQLTNSAEGALASEEETVRQQARQSRDPEDGSTDLLETQAKVSPQNP</sequence>
<keyword evidence="6 8" id="KW-0472">Membrane</keyword>
<keyword evidence="4 8" id="KW-0812">Transmembrane</keyword>
<dbReference type="PROSITE" id="PS50914">
    <property type="entry name" value="BON"/>
    <property type="match status" value="1"/>
</dbReference>
<feature type="region of interest" description="Disordered" evidence="7">
    <location>
        <begin position="26"/>
        <end position="49"/>
    </location>
</feature>
<dbReference type="Gene3D" id="2.30.30.60">
    <property type="match status" value="1"/>
</dbReference>
<dbReference type="SUPFAM" id="SSF82689">
    <property type="entry name" value="Mechanosensitive channel protein MscS (YggB), C-terminal domain"/>
    <property type="match status" value="1"/>
</dbReference>
<organism evidence="11 12">
    <name type="scientific">Symmachiella dynata</name>
    <dbReference type="NCBI Taxonomy" id="2527995"/>
    <lineage>
        <taxon>Bacteria</taxon>
        <taxon>Pseudomonadati</taxon>
        <taxon>Planctomycetota</taxon>
        <taxon>Planctomycetia</taxon>
        <taxon>Planctomycetales</taxon>
        <taxon>Planctomycetaceae</taxon>
        <taxon>Symmachiella</taxon>
    </lineage>
</organism>
<dbReference type="SUPFAM" id="SSF50182">
    <property type="entry name" value="Sm-like ribonucleoproteins"/>
    <property type="match status" value="1"/>
</dbReference>
<comment type="similarity">
    <text evidence="2">Belongs to the MscS (TC 1.A.23) family.</text>
</comment>
<dbReference type="PANTHER" id="PTHR30221">
    <property type="entry name" value="SMALL-CONDUCTANCE MECHANOSENSITIVE CHANNEL"/>
    <property type="match status" value="1"/>
</dbReference>
<dbReference type="PANTHER" id="PTHR30221:SF1">
    <property type="entry name" value="SMALL-CONDUCTANCE MECHANOSENSITIVE CHANNEL"/>
    <property type="match status" value="1"/>
</dbReference>
<keyword evidence="12" id="KW-1185">Reference proteome</keyword>
<dbReference type="AlphaFoldDB" id="A0A517ZV57"/>
<proteinExistence type="inferred from homology"/>
<dbReference type="Pfam" id="PF21082">
    <property type="entry name" value="MS_channel_3rd"/>
    <property type="match status" value="1"/>
</dbReference>
<dbReference type="Pfam" id="PF04972">
    <property type="entry name" value="BON"/>
    <property type="match status" value="1"/>
</dbReference>
<feature type="transmembrane region" description="Helical" evidence="8">
    <location>
        <begin position="152"/>
        <end position="175"/>
    </location>
</feature>
<gene>
    <name evidence="11" type="primary">mscS_2</name>
    <name evidence="11" type="ORF">Mal52_48860</name>
</gene>
<protein>
    <submittedName>
        <fullName evidence="11">Small-conductance mechanosensitive channel</fullName>
    </submittedName>
</protein>
<dbReference type="GO" id="GO:0005886">
    <property type="term" value="C:plasma membrane"/>
    <property type="evidence" value="ECO:0007669"/>
    <property type="project" value="UniProtKB-SubCell"/>
</dbReference>
<dbReference type="Gene3D" id="1.10.287.1260">
    <property type="match status" value="1"/>
</dbReference>
<evidence type="ECO:0000256" key="5">
    <source>
        <dbReference type="ARBA" id="ARBA00022989"/>
    </source>
</evidence>
<dbReference type="Gene3D" id="3.30.70.100">
    <property type="match status" value="1"/>
</dbReference>
<evidence type="ECO:0000256" key="7">
    <source>
        <dbReference type="SAM" id="MobiDB-lite"/>
    </source>
</evidence>
<evidence type="ECO:0000256" key="4">
    <source>
        <dbReference type="ARBA" id="ARBA00022692"/>
    </source>
</evidence>
<feature type="transmembrane region" description="Helical" evidence="8">
    <location>
        <begin position="196"/>
        <end position="212"/>
    </location>
</feature>